<dbReference type="Pfam" id="PF13699">
    <property type="entry name" value="eCIS_core"/>
    <property type="match status" value="1"/>
</dbReference>
<dbReference type="Proteomes" id="UP001501710">
    <property type="component" value="Unassembled WGS sequence"/>
</dbReference>
<protein>
    <recommendedName>
        <fullName evidence="2">eCIS core domain-containing protein</fullName>
    </recommendedName>
</protein>
<feature type="region of interest" description="Disordered" evidence="1">
    <location>
        <begin position="142"/>
        <end position="192"/>
    </location>
</feature>
<feature type="region of interest" description="Disordered" evidence="1">
    <location>
        <begin position="49"/>
        <end position="74"/>
    </location>
</feature>
<feature type="region of interest" description="Disordered" evidence="1">
    <location>
        <begin position="618"/>
        <end position="644"/>
    </location>
</feature>
<reference evidence="4" key="1">
    <citation type="journal article" date="2019" name="Int. J. Syst. Evol. Microbiol.">
        <title>The Global Catalogue of Microorganisms (GCM) 10K type strain sequencing project: providing services to taxonomists for standard genome sequencing and annotation.</title>
        <authorList>
            <consortium name="The Broad Institute Genomics Platform"/>
            <consortium name="The Broad Institute Genome Sequencing Center for Infectious Disease"/>
            <person name="Wu L."/>
            <person name="Ma J."/>
        </authorList>
    </citation>
    <scope>NUCLEOTIDE SEQUENCE [LARGE SCALE GENOMIC DNA]</scope>
    <source>
        <strain evidence="4">JCM 17440</strain>
    </source>
</reference>
<feature type="compositionally biased region" description="Basic and acidic residues" evidence="1">
    <location>
        <begin position="1"/>
        <end position="27"/>
    </location>
</feature>
<organism evidence="3 4">
    <name type="scientific">Actinomadura meridiana</name>
    <dbReference type="NCBI Taxonomy" id="559626"/>
    <lineage>
        <taxon>Bacteria</taxon>
        <taxon>Bacillati</taxon>
        <taxon>Actinomycetota</taxon>
        <taxon>Actinomycetes</taxon>
        <taxon>Streptosporangiales</taxon>
        <taxon>Thermomonosporaceae</taxon>
        <taxon>Actinomadura</taxon>
    </lineage>
</organism>
<accession>A0ABP8BSK3</accession>
<sequence>MRDHVDPTTTNKVEKKPDAAGAAKHETSSQGLLALQAKAGNAAVSRMLRRGGGAPVQRSAVPSVLRGRGRPIDERTRTDMEARLGADFSDVRVHDDAVARTSAAEVGARAYTSGNHVVIGRGGAGRHTLAHELVHVIQQRSGPVAGTDQGDGLRVSDPGDRFERDAETRATRALRGSAPAAPTVPPPTGAPHAEATIQRATIPGTAQQQLAQYTQLDNLPAMWVPPEEFDENGRLEQTPTRASVVQRPEWVNAPRMEREMSLPRREASRRGGVLQTSWKFSYQTSFHIYDVEAINNPQGPSPILIDRTGWFRILAVRPKGSKGRSMGRTYRFGDYWDINLDFLTWIRNEVPDTDERTIEQLAERRGLKQDDRVPANRDAFVRLPSEQTQPFVFYTNNVLDEAFTHGDGTRKDDRRFKSVEDFSAQLDAVTAANKVREQVGLSHAPVTDRQTGGRNPIAAMSGFPAHSLMSQSGRGGRSGRPASHEWCHLIGDNDGGPTIFQNLVVGTNAVNTEQLAMESALRDFRASMDGLGLAIRLKVTALVERTEAENPVVPGNPYNKADWIRFVVDIVKKDGGPDVSARQSLRPVHRQIMDAKRGTITESEFTSLHHQVRNAMRKAHEKLLERQREEEERERSGSPMSVDA</sequence>
<evidence type="ECO:0000313" key="4">
    <source>
        <dbReference type="Proteomes" id="UP001501710"/>
    </source>
</evidence>
<feature type="compositionally biased region" description="Basic and acidic residues" evidence="1">
    <location>
        <begin position="621"/>
        <end position="636"/>
    </location>
</feature>
<comment type="caution">
    <text evidence="3">The sequence shown here is derived from an EMBL/GenBank/DDBJ whole genome shotgun (WGS) entry which is preliminary data.</text>
</comment>
<feature type="region of interest" description="Disordered" evidence="1">
    <location>
        <begin position="1"/>
        <end position="29"/>
    </location>
</feature>
<name>A0ABP8BSK3_9ACTN</name>
<dbReference type="EMBL" id="BAABAS010000001">
    <property type="protein sequence ID" value="GAA4223860.1"/>
    <property type="molecule type" value="Genomic_DNA"/>
</dbReference>
<evidence type="ECO:0000259" key="2">
    <source>
        <dbReference type="Pfam" id="PF13699"/>
    </source>
</evidence>
<evidence type="ECO:0000256" key="1">
    <source>
        <dbReference type="SAM" id="MobiDB-lite"/>
    </source>
</evidence>
<dbReference type="RefSeq" id="WP_344888000.1">
    <property type="nucleotide sequence ID" value="NZ_BAABAS010000001.1"/>
</dbReference>
<feature type="compositionally biased region" description="Basic and acidic residues" evidence="1">
    <location>
        <begin position="157"/>
        <end position="170"/>
    </location>
</feature>
<keyword evidence="4" id="KW-1185">Reference proteome</keyword>
<evidence type="ECO:0000313" key="3">
    <source>
        <dbReference type="EMBL" id="GAA4223860.1"/>
    </source>
</evidence>
<gene>
    <name evidence="3" type="ORF">GCM10022254_02030</name>
</gene>
<proteinExistence type="predicted"/>
<dbReference type="InterPro" id="IPR025295">
    <property type="entry name" value="eCIS_core_dom"/>
</dbReference>
<feature type="domain" description="eCIS core" evidence="2">
    <location>
        <begin position="71"/>
        <end position="142"/>
    </location>
</feature>